<dbReference type="InterPro" id="IPR007310">
    <property type="entry name" value="Aerobactin_biosyn_IucA/IucC_N"/>
</dbReference>
<evidence type="ECO:0008006" key="7">
    <source>
        <dbReference type="Google" id="ProtNLM"/>
    </source>
</evidence>
<dbReference type="PANTHER" id="PTHR34384:SF6">
    <property type="entry name" value="STAPHYLOFERRIN B SYNTHASE"/>
    <property type="match status" value="1"/>
</dbReference>
<dbReference type="Pfam" id="PF06276">
    <property type="entry name" value="FhuF"/>
    <property type="match status" value="1"/>
</dbReference>
<sequence length="578" mass="65450">MTIFQRLVQAAVREQLVPPEQVRQTEHSLKISTGERMLDIPVARRFSFGRFDVAEHGDPVAFLQFMREKGWIADDSRYERFREELQNSVENYIMVREEVAQRFAAMSGEAGTTMEWLRQHKDSSLIFYEQLVVEGHPLHPGAKIKMGMKPEEVAAYSPEWGVRFSARLAAIHSSRAVLVSADEKSITELLYEEYPFLRGSVRSELARAGLRAEEYELLPLHPWQAEHTIPALYAEALKKREVILLEDATLPVAPLMSFRSLAPLQREHRHFKTAVNVQMTGAVRTVSPQSVHNGPLLSRIVREVQQREHYFGGRFRILEEQAGVYFAPQEGTAEQSFILQKNAAGLLRENPEWYLEDGEIMMPAAALLARSPFSGKTVAVELIEAESGHAAAEAVSAFVKHYAEVCLPPLLTCMSKYGISMEGHLQNCIAAFRGGRATRLLVRDFGGVRMARERMERQGVSMQVYAGSAIEADDVTDLRNKMFYPVFQNHFGELIASLVRETDVPEHVLWREVAAVCRRVYENLKLDAHIREQAEADEAALFAPYMDLKAMVTMRLRGDVTDYTFSKVRNPLGGAELR</sequence>
<dbReference type="Gene3D" id="1.10.510.40">
    <property type="match status" value="1"/>
</dbReference>
<evidence type="ECO:0000259" key="4">
    <source>
        <dbReference type="Pfam" id="PF06276"/>
    </source>
</evidence>
<keyword evidence="6" id="KW-1185">Reference proteome</keyword>
<evidence type="ECO:0000313" key="5">
    <source>
        <dbReference type="EMBL" id="MCP8970996.1"/>
    </source>
</evidence>
<comment type="similarity">
    <text evidence="2">Belongs to the IucA/IucC family.</text>
</comment>
<dbReference type="GO" id="GO:0016881">
    <property type="term" value="F:acid-amino acid ligase activity"/>
    <property type="evidence" value="ECO:0007669"/>
    <property type="project" value="UniProtKB-ARBA"/>
</dbReference>
<protein>
    <recommendedName>
        <fullName evidence="7">IucA/IucC family siderophore biosynthesis protein</fullName>
    </recommendedName>
</protein>
<dbReference type="EMBL" id="JANCLT010000017">
    <property type="protein sequence ID" value="MCP8970996.1"/>
    <property type="molecule type" value="Genomic_DNA"/>
</dbReference>
<dbReference type="Pfam" id="PF04183">
    <property type="entry name" value="IucA_IucC"/>
    <property type="match status" value="1"/>
</dbReference>
<feature type="domain" description="Aerobactin siderophore biosynthesis IucA/IucC-like C-terminal" evidence="4">
    <location>
        <begin position="396"/>
        <end position="559"/>
    </location>
</feature>
<comment type="caution">
    <text evidence="5">The sequence shown here is derived from an EMBL/GenBank/DDBJ whole genome shotgun (WGS) entry which is preliminary data.</text>
</comment>
<dbReference type="Proteomes" id="UP001156102">
    <property type="component" value="Unassembled WGS sequence"/>
</dbReference>
<dbReference type="GO" id="GO:0019290">
    <property type="term" value="P:siderophore biosynthetic process"/>
    <property type="evidence" value="ECO:0007669"/>
    <property type="project" value="InterPro"/>
</dbReference>
<name>A0AA41XF69_9BACI</name>
<evidence type="ECO:0000256" key="2">
    <source>
        <dbReference type="ARBA" id="ARBA00007832"/>
    </source>
</evidence>
<dbReference type="InterPro" id="IPR037455">
    <property type="entry name" value="LucA/IucC-like"/>
</dbReference>
<proteinExistence type="inferred from homology"/>
<reference evidence="5" key="1">
    <citation type="submission" date="2022-07" db="EMBL/GenBank/DDBJ databases">
        <authorList>
            <person name="Li W.-J."/>
            <person name="Deng Q.-Q."/>
        </authorList>
    </citation>
    <scope>NUCLEOTIDE SEQUENCE</scope>
    <source>
        <strain evidence="5">SYSU M60031</strain>
    </source>
</reference>
<dbReference type="InterPro" id="IPR022770">
    <property type="entry name" value="IucA/IucC-like_C"/>
</dbReference>
<dbReference type="RefSeq" id="WP_254760922.1">
    <property type="nucleotide sequence ID" value="NZ_JANCLT010000017.1"/>
</dbReference>
<gene>
    <name evidence="5" type="ORF">NK662_20965</name>
</gene>
<evidence type="ECO:0000313" key="6">
    <source>
        <dbReference type="Proteomes" id="UP001156102"/>
    </source>
</evidence>
<feature type="domain" description="Aerobactin siderophore biosynthesis IucA/IucC N-terminal" evidence="3">
    <location>
        <begin position="125"/>
        <end position="369"/>
    </location>
</feature>
<evidence type="ECO:0000259" key="3">
    <source>
        <dbReference type="Pfam" id="PF04183"/>
    </source>
</evidence>
<dbReference type="PANTHER" id="PTHR34384">
    <property type="entry name" value="L-2,3-DIAMINOPROPANOATE--CITRATE LIGASE"/>
    <property type="match status" value="1"/>
</dbReference>
<organism evidence="5 6">
    <name type="scientific">Ectobacillus ponti</name>
    <dbReference type="NCBI Taxonomy" id="2961894"/>
    <lineage>
        <taxon>Bacteria</taxon>
        <taxon>Bacillati</taxon>
        <taxon>Bacillota</taxon>
        <taxon>Bacilli</taxon>
        <taxon>Bacillales</taxon>
        <taxon>Bacillaceae</taxon>
        <taxon>Ectobacillus</taxon>
    </lineage>
</organism>
<evidence type="ECO:0000256" key="1">
    <source>
        <dbReference type="ARBA" id="ARBA00004924"/>
    </source>
</evidence>
<comment type="pathway">
    <text evidence="1">Siderophore biosynthesis.</text>
</comment>
<dbReference type="AlphaFoldDB" id="A0AA41XF69"/>
<accession>A0AA41XF69</accession>